<comment type="caution">
    <text evidence="1">The sequence shown here is derived from an EMBL/GenBank/DDBJ whole genome shotgun (WGS) entry which is preliminary data.</text>
</comment>
<evidence type="ECO:0000313" key="2">
    <source>
        <dbReference type="Proteomes" id="UP001230268"/>
    </source>
</evidence>
<dbReference type="Gene3D" id="3.40.1000.50">
    <property type="entry name" value="Repressor of RNA polymerase III transcription Maf1"/>
    <property type="match status" value="1"/>
</dbReference>
<dbReference type="Pfam" id="PF09174">
    <property type="entry name" value="Maf1"/>
    <property type="match status" value="1"/>
</dbReference>
<accession>A0AAD8LJS7</accession>
<reference evidence="1" key="1">
    <citation type="submission" date="2023-08" db="EMBL/GenBank/DDBJ databases">
        <title>Draft sequence of the Babesia gibsoni genome.</title>
        <authorList>
            <person name="Yamagishi J.Y."/>
            <person name="Xuan X.X."/>
        </authorList>
    </citation>
    <scope>NUCLEOTIDE SEQUENCE</scope>
    <source>
        <strain evidence="1">Azabu</strain>
    </source>
</reference>
<protein>
    <recommendedName>
        <fullName evidence="3">Repressor of RNA polymerase III transcription</fullName>
    </recommendedName>
</protein>
<dbReference type="Proteomes" id="UP001230268">
    <property type="component" value="Unassembled WGS sequence"/>
</dbReference>
<dbReference type="EMBL" id="JAVEPI010000003">
    <property type="protein sequence ID" value="KAK1442837.1"/>
    <property type="molecule type" value="Genomic_DNA"/>
</dbReference>
<dbReference type="GO" id="GO:0000994">
    <property type="term" value="F:RNA polymerase III core binding"/>
    <property type="evidence" value="ECO:0007669"/>
    <property type="project" value="TreeGrafter"/>
</dbReference>
<dbReference type="InterPro" id="IPR038564">
    <property type="entry name" value="Maf1_sf"/>
</dbReference>
<dbReference type="AlphaFoldDB" id="A0AAD8LJS7"/>
<keyword evidence="2" id="KW-1185">Reference proteome</keyword>
<dbReference type="GO" id="GO:0005634">
    <property type="term" value="C:nucleus"/>
    <property type="evidence" value="ECO:0007669"/>
    <property type="project" value="TreeGrafter"/>
</dbReference>
<sequence>MMLIENSEISRINAMLSKFDASDRIFDVKLELLSFSTKRSDVSSMHHSPAEYFCYIMDHCFPDYSFSHLNMKNFKQVKNINGVINDVDYNLSFVVERFVPGFAKDFWITIKDIIPIKEAEIYTYDSLGEEGPFEDGSCVQSFNYFFMDKRQQLVLFLGCVSTGKFKSNHIGHEEQSFNAPFYQETMSSESDEDCLSVCEVPETMV</sequence>
<evidence type="ECO:0008006" key="3">
    <source>
        <dbReference type="Google" id="ProtNLM"/>
    </source>
</evidence>
<dbReference type="InterPro" id="IPR015257">
    <property type="entry name" value="Maf1"/>
</dbReference>
<gene>
    <name evidence="1" type="ORF">BgAZ_303550</name>
</gene>
<evidence type="ECO:0000313" key="1">
    <source>
        <dbReference type="EMBL" id="KAK1442837.1"/>
    </source>
</evidence>
<dbReference type="PANTHER" id="PTHR22504:SF0">
    <property type="entry name" value="REPRESSOR OF RNA POLYMERASE III TRANSCRIPTION MAF1 HOMOLOG"/>
    <property type="match status" value="1"/>
</dbReference>
<name>A0AAD8LJS7_BABGI</name>
<organism evidence="1 2">
    <name type="scientific">Babesia gibsoni</name>
    <dbReference type="NCBI Taxonomy" id="33632"/>
    <lineage>
        <taxon>Eukaryota</taxon>
        <taxon>Sar</taxon>
        <taxon>Alveolata</taxon>
        <taxon>Apicomplexa</taxon>
        <taxon>Aconoidasida</taxon>
        <taxon>Piroplasmida</taxon>
        <taxon>Babesiidae</taxon>
        <taxon>Babesia</taxon>
    </lineage>
</organism>
<dbReference type="GO" id="GO:0016480">
    <property type="term" value="P:negative regulation of transcription by RNA polymerase III"/>
    <property type="evidence" value="ECO:0007669"/>
    <property type="project" value="InterPro"/>
</dbReference>
<dbReference type="PANTHER" id="PTHR22504">
    <property type="entry name" value="REPRESSOR OF RNA POLYMERASE III TRANSCRIPTION MAF1"/>
    <property type="match status" value="1"/>
</dbReference>
<proteinExistence type="predicted"/>